<dbReference type="Proteomes" id="UP000664163">
    <property type="component" value="Unassembled WGS sequence"/>
</dbReference>
<sequence length="290" mass="34467">MMNNMGFICIGAQKAGTSTLHDILMQHPDLILPELKETHHFRDEEKFNQGKNHYFDYYFKRKNQNSLYGEIDPEYSYFENSANRIKSYFPNLKIIFVLRNPVDRAHSHYLMTKRRGLETLSFDKAVKIEEHRLSSHYNRIHFSYVSRGRYLEQILRFENLFGADNVKIVLFDDFVMNTKFIVDDITKFIGLSNHDYDYQVKSNSASESRSKFLRDFIYQNNKLKTLIGKAIPSRKLKDMVMHKLSQANLKPSNKEILNNDLKKDIYNTHFKHEIDNLENKIGKDLSKWKY</sequence>
<dbReference type="PANTHER" id="PTHR10605:SF56">
    <property type="entry name" value="BIFUNCTIONAL HEPARAN SULFATE N-DEACETYLASE_N-SULFOTRANSFERASE"/>
    <property type="match status" value="1"/>
</dbReference>
<protein>
    <submittedName>
        <fullName evidence="4">Sulfotransferase</fullName>
    </submittedName>
</protein>
<name>A0ABS3EXG5_9FLAO</name>
<dbReference type="RefSeq" id="WP_207071323.1">
    <property type="nucleotide sequence ID" value="NZ_JAFLND010000002.1"/>
</dbReference>
<evidence type="ECO:0000259" key="3">
    <source>
        <dbReference type="Pfam" id="PF00685"/>
    </source>
</evidence>
<evidence type="ECO:0000256" key="2">
    <source>
        <dbReference type="ARBA" id="ARBA00023180"/>
    </source>
</evidence>
<dbReference type="InterPro" id="IPR000863">
    <property type="entry name" value="Sulfotransferase_dom"/>
</dbReference>
<dbReference type="PANTHER" id="PTHR10605">
    <property type="entry name" value="HEPARAN SULFATE SULFOTRANSFERASE"/>
    <property type="match status" value="1"/>
</dbReference>
<evidence type="ECO:0000313" key="5">
    <source>
        <dbReference type="Proteomes" id="UP000664163"/>
    </source>
</evidence>
<organism evidence="4 5">
    <name type="scientific">[Muricauda] lutisoli</name>
    <dbReference type="NCBI Taxonomy" id="2816035"/>
    <lineage>
        <taxon>Bacteria</taxon>
        <taxon>Pseudomonadati</taxon>
        <taxon>Bacteroidota</taxon>
        <taxon>Flavobacteriia</taxon>
        <taxon>Flavobacteriales</taxon>
        <taxon>Flavobacteriaceae</taxon>
        <taxon>Allomuricauda</taxon>
    </lineage>
</organism>
<gene>
    <name evidence="4" type="ORF">J0X13_10240</name>
</gene>
<proteinExistence type="predicted"/>
<keyword evidence="1" id="KW-0808">Transferase</keyword>
<dbReference type="InterPro" id="IPR037359">
    <property type="entry name" value="NST/OST"/>
</dbReference>
<comment type="caution">
    <text evidence="4">The sequence shown here is derived from an EMBL/GenBank/DDBJ whole genome shotgun (WGS) entry which is preliminary data.</text>
</comment>
<keyword evidence="5" id="KW-1185">Reference proteome</keyword>
<reference evidence="4 5" key="1">
    <citation type="submission" date="2021-03" db="EMBL/GenBank/DDBJ databases">
        <title>Muricauda sp. CAU 1631 isolated from Incheon.</title>
        <authorList>
            <person name="Kim W."/>
        </authorList>
    </citation>
    <scope>NUCLEOTIDE SEQUENCE [LARGE SCALE GENOMIC DNA]</scope>
    <source>
        <strain evidence="4 5">CAU 1631</strain>
    </source>
</reference>
<dbReference type="InterPro" id="IPR027417">
    <property type="entry name" value="P-loop_NTPase"/>
</dbReference>
<dbReference type="Gene3D" id="3.40.50.300">
    <property type="entry name" value="P-loop containing nucleotide triphosphate hydrolases"/>
    <property type="match status" value="1"/>
</dbReference>
<dbReference type="SUPFAM" id="SSF52540">
    <property type="entry name" value="P-loop containing nucleoside triphosphate hydrolases"/>
    <property type="match status" value="1"/>
</dbReference>
<evidence type="ECO:0000256" key="1">
    <source>
        <dbReference type="ARBA" id="ARBA00022679"/>
    </source>
</evidence>
<dbReference type="EMBL" id="JAFLND010000002">
    <property type="protein sequence ID" value="MBO0330930.1"/>
    <property type="molecule type" value="Genomic_DNA"/>
</dbReference>
<evidence type="ECO:0000313" key="4">
    <source>
        <dbReference type="EMBL" id="MBO0330930.1"/>
    </source>
</evidence>
<keyword evidence="2" id="KW-0325">Glycoprotein</keyword>
<feature type="domain" description="Sulfotransferase" evidence="3">
    <location>
        <begin position="8"/>
        <end position="218"/>
    </location>
</feature>
<dbReference type="Pfam" id="PF00685">
    <property type="entry name" value="Sulfotransfer_1"/>
    <property type="match status" value="1"/>
</dbReference>
<accession>A0ABS3EXG5</accession>